<proteinExistence type="predicted"/>
<evidence type="ECO:0000313" key="4">
    <source>
        <dbReference type="Proteomes" id="UP000612282"/>
    </source>
</evidence>
<dbReference type="Gene3D" id="3.40.50.300">
    <property type="entry name" value="P-loop containing nucleotide triphosphate hydrolases"/>
    <property type="match status" value="1"/>
</dbReference>
<evidence type="ECO:0000313" key="3">
    <source>
        <dbReference type="EMBL" id="GID57636.1"/>
    </source>
</evidence>
<comment type="caution">
    <text evidence="3">The sequence shown here is derived from an EMBL/GenBank/DDBJ whole genome shotgun (WGS) entry which is preliminary data.</text>
</comment>
<feature type="region of interest" description="Disordered" evidence="1">
    <location>
        <begin position="1"/>
        <end position="32"/>
    </location>
</feature>
<sequence length="100" mass="10434">MIEHLGSPGAHPGSSGARPGSPDVQLGEGGRRLSGGQCQRVLLARALHDPAEVIVLDEPTTALDPLTEQRVAQGLRDLGRTIVVITSSPVLLAACHEVTR</sequence>
<accession>A0ABQ3XGK9</accession>
<organism evidence="3 4">
    <name type="scientific">Actinoplanes couchii</name>
    <dbReference type="NCBI Taxonomy" id="403638"/>
    <lineage>
        <taxon>Bacteria</taxon>
        <taxon>Bacillati</taxon>
        <taxon>Actinomycetota</taxon>
        <taxon>Actinomycetes</taxon>
        <taxon>Micromonosporales</taxon>
        <taxon>Micromonosporaceae</taxon>
        <taxon>Actinoplanes</taxon>
    </lineage>
</organism>
<name>A0ABQ3XGK9_9ACTN</name>
<dbReference type="PANTHER" id="PTHR24221:SF654">
    <property type="entry name" value="ATP-BINDING CASSETTE SUB-FAMILY B MEMBER 6"/>
    <property type="match status" value="1"/>
</dbReference>
<evidence type="ECO:0000256" key="1">
    <source>
        <dbReference type="SAM" id="MobiDB-lite"/>
    </source>
</evidence>
<dbReference type="EMBL" id="BOMG01000074">
    <property type="protein sequence ID" value="GID57636.1"/>
    <property type="molecule type" value="Genomic_DNA"/>
</dbReference>
<feature type="domain" description="ABC transporter" evidence="2">
    <location>
        <begin position="24"/>
        <end position="61"/>
    </location>
</feature>
<reference evidence="3 4" key="1">
    <citation type="submission" date="2021-01" db="EMBL/GenBank/DDBJ databases">
        <title>Whole genome shotgun sequence of Actinoplanes couchii NBRC 106145.</title>
        <authorList>
            <person name="Komaki H."/>
            <person name="Tamura T."/>
        </authorList>
    </citation>
    <scope>NUCLEOTIDE SEQUENCE [LARGE SCALE GENOMIC DNA]</scope>
    <source>
        <strain evidence="3 4">NBRC 106145</strain>
    </source>
</reference>
<dbReference type="RefSeq" id="WP_203800706.1">
    <property type="nucleotide sequence ID" value="NZ_BAAAQE010000034.1"/>
</dbReference>
<dbReference type="InterPro" id="IPR003439">
    <property type="entry name" value="ABC_transporter-like_ATP-bd"/>
</dbReference>
<protein>
    <recommendedName>
        <fullName evidence="2">ABC transporter domain-containing protein</fullName>
    </recommendedName>
</protein>
<dbReference type="InterPro" id="IPR039421">
    <property type="entry name" value="Type_1_exporter"/>
</dbReference>
<dbReference type="PANTHER" id="PTHR24221">
    <property type="entry name" value="ATP-BINDING CASSETTE SUB-FAMILY B"/>
    <property type="match status" value="1"/>
</dbReference>
<keyword evidence="4" id="KW-1185">Reference proteome</keyword>
<dbReference type="Pfam" id="PF00005">
    <property type="entry name" value="ABC_tran"/>
    <property type="match status" value="1"/>
</dbReference>
<dbReference type="SUPFAM" id="SSF52540">
    <property type="entry name" value="P-loop containing nucleoside triphosphate hydrolases"/>
    <property type="match status" value="1"/>
</dbReference>
<dbReference type="Proteomes" id="UP000612282">
    <property type="component" value="Unassembled WGS sequence"/>
</dbReference>
<dbReference type="InterPro" id="IPR027417">
    <property type="entry name" value="P-loop_NTPase"/>
</dbReference>
<evidence type="ECO:0000259" key="2">
    <source>
        <dbReference type="Pfam" id="PF00005"/>
    </source>
</evidence>
<gene>
    <name evidence="3" type="ORF">Aco03nite_060400</name>
</gene>
<feature type="compositionally biased region" description="Low complexity" evidence="1">
    <location>
        <begin position="1"/>
        <end position="22"/>
    </location>
</feature>